<dbReference type="CDD" id="cd05233">
    <property type="entry name" value="SDR_c"/>
    <property type="match status" value="1"/>
</dbReference>
<feature type="domain" description="Ketoreductase" evidence="3">
    <location>
        <begin position="13"/>
        <end position="193"/>
    </location>
</feature>
<evidence type="ECO:0000256" key="1">
    <source>
        <dbReference type="ARBA" id="ARBA00006484"/>
    </source>
</evidence>
<proteinExistence type="inferred from homology"/>
<gene>
    <name evidence="4" type="ORF">DLJ53_27155</name>
</gene>
<dbReference type="GO" id="GO:0016616">
    <property type="term" value="F:oxidoreductase activity, acting on the CH-OH group of donors, NAD or NADP as acceptor"/>
    <property type="evidence" value="ECO:0007669"/>
    <property type="project" value="UniProtKB-ARBA"/>
</dbReference>
<dbReference type="Gene3D" id="3.40.50.720">
    <property type="entry name" value="NAD(P)-binding Rossmann-like Domain"/>
    <property type="match status" value="1"/>
</dbReference>
<evidence type="ECO:0000313" key="5">
    <source>
        <dbReference type="Proteomes" id="UP000249590"/>
    </source>
</evidence>
<dbReference type="EMBL" id="QHHQ01000007">
    <property type="protein sequence ID" value="RAH98377.1"/>
    <property type="molecule type" value="Genomic_DNA"/>
</dbReference>
<comment type="similarity">
    <text evidence="1">Belongs to the short-chain dehydrogenases/reductases (SDR) family.</text>
</comment>
<dbReference type="PRINTS" id="PR00080">
    <property type="entry name" value="SDRFAMILY"/>
</dbReference>
<protein>
    <submittedName>
        <fullName evidence="4">Short-chain dehydrogenase</fullName>
    </submittedName>
</protein>
<evidence type="ECO:0000259" key="3">
    <source>
        <dbReference type="SMART" id="SM00822"/>
    </source>
</evidence>
<reference evidence="4 5" key="1">
    <citation type="submission" date="2018-05" db="EMBL/GenBank/DDBJ databases">
        <title>Acuticoccus sediminis sp. nov., isolated from deep-sea sediment of Indian Ocean.</title>
        <authorList>
            <person name="Liu X."/>
            <person name="Lai Q."/>
            <person name="Du Y."/>
            <person name="Sun F."/>
            <person name="Zhang X."/>
            <person name="Wang S."/>
            <person name="Shao Z."/>
        </authorList>
    </citation>
    <scope>NUCLEOTIDE SEQUENCE [LARGE SCALE GENOMIC DNA]</scope>
    <source>
        <strain evidence="4 5">PTG4-2</strain>
    </source>
</reference>
<keyword evidence="5" id="KW-1185">Reference proteome</keyword>
<dbReference type="PROSITE" id="PS00061">
    <property type="entry name" value="ADH_SHORT"/>
    <property type="match status" value="1"/>
</dbReference>
<dbReference type="Pfam" id="PF13561">
    <property type="entry name" value="adh_short_C2"/>
    <property type="match status" value="1"/>
</dbReference>
<accession>A0A8B2NNT9</accession>
<dbReference type="FunFam" id="3.40.50.720:FF:000084">
    <property type="entry name" value="Short-chain dehydrogenase reductase"/>
    <property type="match status" value="1"/>
</dbReference>
<dbReference type="InterPro" id="IPR002347">
    <property type="entry name" value="SDR_fam"/>
</dbReference>
<name>A0A8B2NNT9_9HYPH</name>
<dbReference type="InterPro" id="IPR057326">
    <property type="entry name" value="KR_dom"/>
</dbReference>
<dbReference type="PANTHER" id="PTHR42760:SF133">
    <property type="entry name" value="3-OXOACYL-[ACYL-CARRIER-PROTEIN] REDUCTASE"/>
    <property type="match status" value="1"/>
</dbReference>
<dbReference type="SUPFAM" id="SSF51735">
    <property type="entry name" value="NAD(P)-binding Rossmann-fold domains"/>
    <property type="match status" value="1"/>
</dbReference>
<keyword evidence="2" id="KW-0560">Oxidoreductase</keyword>
<evidence type="ECO:0000256" key="2">
    <source>
        <dbReference type="ARBA" id="ARBA00023002"/>
    </source>
</evidence>
<dbReference type="AlphaFoldDB" id="A0A8B2NNT9"/>
<sequence length="260" mass="26925">MTTPSSLARLDGKVALVTGGGTGIGAAVARLFAQVGATVVVAGRRSAPIEAIAAEIGGVAHSADVSDAADVAALFGKIEARFGRLDVLVNNAGGPGPIAPVAEVDMGEWVRCAQINLFGAMHCLQHAARMMTAQRSGSIINMSSLMGIEGYPMRSAYVATKFALVGITETLARELGPSGVRVNALLPGAVRGENMAAILARRAAAEGRPAEEIERAAYTDVAALKRWVEPEEVARAALYYASDLSSAITGDKMKVDCGRF</sequence>
<dbReference type="PRINTS" id="PR00081">
    <property type="entry name" value="GDHRDH"/>
</dbReference>
<comment type="caution">
    <text evidence="4">The sequence shown here is derived from an EMBL/GenBank/DDBJ whole genome shotgun (WGS) entry which is preliminary data.</text>
</comment>
<dbReference type="PANTHER" id="PTHR42760">
    <property type="entry name" value="SHORT-CHAIN DEHYDROGENASES/REDUCTASES FAMILY MEMBER"/>
    <property type="match status" value="1"/>
</dbReference>
<dbReference type="InterPro" id="IPR036291">
    <property type="entry name" value="NAD(P)-bd_dom_sf"/>
</dbReference>
<evidence type="ECO:0000313" key="4">
    <source>
        <dbReference type="EMBL" id="RAH98377.1"/>
    </source>
</evidence>
<organism evidence="4 5">
    <name type="scientific">Acuticoccus sediminis</name>
    <dbReference type="NCBI Taxonomy" id="2184697"/>
    <lineage>
        <taxon>Bacteria</taxon>
        <taxon>Pseudomonadati</taxon>
        <taxon>Pseudomonadota</taxon>
        <taxon>Alphaproteobacteria</taxon>
        <taxon>Hyphomicrobiales</taxon>
        <taxon>Amorphaceae</taxon>
        <taxon>Acuticoccus</taxon>
    </lineage>
</organism>
<dbReference type="InterPro" id="IPR020904">
    <property type="entry name" value="Sc_DH/Rdtase_CS"/>
</dbReference>
<dbReference type="SMART" id="SM00822">
    <property type="entry name" value="PKS_KR"/>
    <property type="match status" value="1"/>
</dbReference>
<dbReference type="RefSeq" id="WP_111351240.1">
    <property type="nucleotide sequence ID" value="NZ_JAIWKD010000006.1"/>
</dbReference>
<dbReference type="Proteomes" id="UP000249590">
    <property type="component" value="Unassembled WGS sequence"/>
</dbReference>
<dbReference type="OrthoDB" id="9804774at2"/>